<proteinExistence type="predicted"/>
<evidence type="ECO:0000313" key="2">
    <source>
        <dbReference type="EMBL" id="CAD5220262.1"/>
    </source>
</evidence>
<protein>
    <recommendedName>
        <fullName evidence="4">ZP domain-containing protein</fullName>
    </recommendedName>
</protein>
<accession>A0A811KXI3</accession>
<keyword evidence="3" id="KW-1185">Reference proteome</keyword>
<dbReference type="Proteomes" id="UP000614601">
    <property type="component" value="Unassembled WGS sequence"/>
</dbReference>
<name>A0A811KXI3_9BILA</name>
<dbReference type="EMBL" id="CAJFDH010000004">
    <property type="protein sequence ID" value="CAD5220262.1"/>
    <property type="molecule type" value="Genomic_DNA"/>
</dbReference>
<comment type="caution">
    <text evidence="2">The sequence shown here is derived from an EMBL/GenBank/DDBJ whole genome shotgun (WGS) entry which is preliminary data.</text>
</comment>
<reference evidence="2" key="1">
    <citation type="submission" date="2020-09" db="EMBL/GenBank/DDBJ databases">
        <authorList>
            <person name="Kikuchi T."/>
        </authorList>
    </citation>
    <scope>NUCLEOTIDE SEQUENCE</scope>
    <source>
        <strain evidence="2">SH1</strain>
    </source>
</reference>
<dbReference type="EMBL" id="CAJFCW020000004">
    <property type="protein sequence ID" value="CAG9113434.1"/>
    <property type="molecule type" value="Genomic_DNA"/>
</dbReference>
<sequence length="227" mass="25825">MKWATIILLCLMFKLCACEVSVSVTCTPDMMQLVLTFESKFNGRITVLPHKECEILGENKRLLLFPLSLQSSPTERCYLNKINNDYVGLVQIRNHKTLVLSNDATYLVKCPAHIIPPPSINNGFDGPSLHAQLYINPKGSKFEPSFEGIPLETVTGKSYTLTIVVNQGLEQRVRVGKCLLFANEDVENTVELTDMDIVLERMRDKHAFCEELPLDKRRFWMGFTDRV</sequence>
<keyword evidence="1" id="KW-0732">Signal</keyword>
<dbReference type="Proteomes" id="UP000783686">
    <property type="component" value="Unassembled WGS sequence"/>
</dbReference>
<feature type="chain" id="PRO_5036221145" description="ZP domain-containing protein" evidence="1">
    <location>
        <begin position="19"/>
        <end position="227"/>
    </location>
</feature>
<dbReference type="OrthoDB" id="4405280at2759"/>
<evidence type="ECO:0000256" key="1">
    <source>
        <dbReference type="SAM" id="SignalP"/>
    </source>
</evidence>
<gene>
    <name evidence="2" type="ORF">BOKJ2_LOCUS8856</name>
</gene>
<feature type="signal peptide" evidence="1">
    <location>
        <begin position="1"/>
        <end position="18"/>
    </location>
</feature>
<organism evidence="2 3">
    <name type="scientific">Bursaphelenchus okinawaensis</name>
    <dbReference type="NCBI Taxonomy" id="465554"/>
    <lineage>
        <taxon>Eukaryota</taxon>
        <taxon>Metazoa</taxon>
        <taxon>Ecdysozoa</taxon>
        <taxon>Nematoda</taxon>
        <taxon>Chromadorea</taxon>
        <taxon>Rhabditida</taxon>
        <taxon>Tylenchina</taxon>
        <taxon>Tylenchomorpha</taxon>
        <taxon>Aphelenchoidea</taxon>
        <taxon>Aphelenchoididae</taxon>
        <taxon>Bursaphelenchus</taxon>
    </lineage>
</organism>
<evidence type="ECO:0008006" key="4">
    <source>
        <dbReference type="Google" id="ProtNLM"/>
    </source>
</evidence>
<evidence type="ECO:0000313" key="3">
    <source>
        <dbReference type="Proteomes" id="UP000614601"/>
    </source>
</evidence>
<dbReference type="AlphaFoldDB" id="A0A811KXI3"/>